<proteinExistence type="predicted"/>
<feature type="compositionally biased region" description="Acidic residues" evidence="1">
    <location>
        <begin position="165"/>
        <end position="175"/>
    </location>
</feature>
<evidence type="ECO:0000256" key="1">
    <source>
        <dbReference type="SAM" id="MobiDB-lite"/>
    </source>
</evidence>
<dbReference type="EMBL" id="CAUYUJ010015654">
    <property type="protein sequence ID" value="CAK0856605.1"/>
    <property type="molecule type" value="Genomic_DNA"/>
</dbReference>
<gene>
    <name evidence="2" type="ORF">PCOR1329_LOCUS46974</name>
</gene>
<evidence type="ECO:0000313" key="2">
    <source>
        <dbReference type="EMBL" id="CAK0856605.1"/>
    </source>
</evidence>
<organism evidence="2 3">
    <name type="scientific">Prorocentrum cordatum</name>
    <dbReference type="NCBI Taxonomy" id="2364126"/>
    <lineage>
        <taxon>Eukaryota</taxon>
        <taxon>Sar</taxon>
        <taxon>Alveolata</taxon>
        <taxon>Dinophyceae</taxon>
        <taxon>Prorocentrales</taxon>
        <taxon>Prorocentraceae</taxon>
        <taxon>Prorocentrum</taxon>
    </lineage>
</organism>
<name>A0ABN9UBE8_9DINO</name>
<evidence type="ECO:0000313" key="3">
    <source>
        <dbReference type="Proteomes" id="UP001189429"/>
    </source>
</evidence>
<feature type="region of interest" description="Disordered" evidence="1">
    <location>
        <begin position="136"/>
        <end position="210"/>
    </location>
</feature>
<protein>
    <submittedName>
        <fullName evidence="2">Uncharacterized protein</fullName>
    </submittedName>
</protein>
<feature type="compositionally biased region" description="Low complexity" evidence="1">
    <location>
        <begin position="176"/>
        <end position="191"/>
    </location>
</feature>
<accession>A0ABN9UBE8</accession>
<keyword evidence="3" id="KW-1185">Reference proteome</keyword>
<reference evidence="2" key="1">
    <citation type="submission" date="2023-10" db="EMBL/GenBank/DDBJ databases">
        <authorList>
            <person name="Chen Y."/>
            <person name="Shah S."/>
            <person name="Dougan E. K."/>
            <person name="Thang M."/>
            <person name="Chan C."/>
        </authorList>
    </citation>
    <scope>NUCLEOTIDE SEQUENCE [LARGE SCALE GENOMIC DNA]</scope>
</reference>
<feature type="compositionally biased region" description="Basic and acidic residues" evidence="1">
    <location>
        <begin position="148"/>
        <end position="164"/>
    </location>
</feature>
<comment type="caution">
    <text evidence="2">The sequence shown here is derived from an EMBL/GenBank/DDBJ whole genome shotgun (WGS) entry which is preliminary data.</text>
</comment>
<sequence length="270" mass="29689">MDSLLKSALKHAEKGKEWLMEDVPMPMEDEILRLAEDVKDRVADTTTAVRERVSDTAAAAAVVGETVKVEAHDLRARVARAEGGAEAARQELARLREEHAGEVARLTERRDLALEYELRATIELKALKRELAALRGDGDEAAPQSSQHRGERRPWSDEEAPSKEDLEEDLEEGGAEQDQAAADVSASAGADPPGTPAEGQPPAARGDSEAVALRERVEALEKRCVALQRKLNARPVMYHRCRRAPSAGTRRGSWSRCCWRCWARSAASLR</sequence>
<dbReference type="Proteomes" id="UP001189429">
    <property type="component" value="Unassembled WGS sequence"/>
</dbReference>